<dbReference type="Proteomes" id="UP001215280">
    <property type="component" value="Unassembled WGS sequence"/>
</dbReference>
<evidence type="ECO:0000313" key="3">
    <source>
        <dbReference type="Proteomes" id="UP001215280"/>
    </source>
</evidence>
<organism evidence="2 3">
    <name type="scientific">Mycena maculata</name>
    <dbReference type="NCBI Taxonomy" id="230809"/>
    <lineage>
        <taxon>Eukaryota</taxon>
        <taxon>Fungi</taxon>
        <taxon>Dikarya</taxon>
        <taxon>Basidiomycota</taxon>
        <taxon>Agaricomycotina</taxon>
        <taxon>Agaricomycetes</taxon>
        <taxon>Agaricomycetidae</taxon>
        <taxon>Agaricales</taxon>
        <taxon>Marasmiineae</taxon>
        <taxon>Mycenaceae</taxon>
        <taxon>Mycena</taxon>
    </lineage>
</organism>
<keyword evidence="3" id="KW-1185">Reference proteome</keyword>
<proteinExistence type="predicted"/>
<name>A0AAD7KDW2_9AGAR</name>
<sequence>MRITCRARILSANLSQANPRAQILLANLSQANPCSQILVVSLSCANPLGQVLVAKSSQPVSRKKILTGLPWVAAAAALTPTVVPSHAKTPTTCTDPLARQNAPRIRCFCGSQSPPPNLSRRNSCTEILTREPSRWKPSGRNPAHKPSRMNPRVANHPRKSPHIDTSARIPGLGCPHRDPLRETPARFRYEIPLWWCQGCSY</sequence>
<dbReference type="AlphaFoldDB" id="A0AAD7KDW2"/>
<evidence type="ECO:0000313" key="2">
    <source>
        <dbReference type="EMBL" id="KAJ7783582.1"/>
    </source>
</evidence>
<reference evidence="2" key="1">
    <citation type="submission" date="2023-03" db="EMBL/GenBank/DDBJ databases">
        <title>Massive genome expansion in bonnet fungi (Mycena s.s.) driven by repeated elements and novel gene families across ecological guilds.</title>
        <authorList>
            <consortium name="Lawrence Berkeley National Laboratory"/>
            <person name="Harder C.B."/>
            <person name="Miyauchi S."/>
            <person name="Viragh M."/>
            <person name="Kuo A."/>
            <person name="Thoen E."/>
            <person name="Andreopoulos B."/>
            <person name="Lu D."/>
            <person name="Skrede I."/>
            <person name="Drula E."/>
            <person name="Henrissat B."/>
            <person name="Morin E."/>
            <person name="Kohler A."/>
            <person name="Barry K."/>
            <person name="LaButti K."/>
            <person name="Morin E."/>
            <person name="Salamov A."/>
            <person name="Lipzen A."/>
            <person name="Mereny Z."/>
            <person name="Hegedus B."/>
            <person name="Baldrian P."/>
            <person name="Stursova M."/>
            <person name="Weitz H."/>
            <person name="Taylor A."/>
            <person name="Grigoriev I.V."/>
            <person name="Nagy L.G."/>
            <person name="Martin F."/>
            <person name="Kauserud H."/>
        </authorList>
    </citation>
    <scope>NUCLEOTIDE SEQUENCE</scope>
    <source>
        <strain evidence="2">CBHHK188m</strain>
    </source>
</reference>
<comment type="caution">
    <text evidence="2">The sequence shown here is derived from an EMBL/GenBank/DDBJ whole genome shotgun (WGS) entry which is preliminary data.</text>
</comment>
<evidence type="ECO:0000256" key="1">
    <source>
        <dbReference type="SAM" id="MobiDB-lite"/>
    </source>
</evidence>
<gene>
    <name evidence="2" type="ORF">DFH07DRAFT_788298</name>
</gene>
<protein>
    <submittedName>
        <fullName evidence="2">Uncharacterized protein</fullName>
    </submittedName>
</protein>
<accession>A0AAD7KDW2</accession>
<feature type="region of interest" description="Disordered" evidence="1">
    <location>
        <begin position="131"/>
        <end position="175"/>
    </location>
</feature>
<dbReference type="EMBL" id="JARJLG010000002">
    <property type="protein sequence ID" value="KAJ7783582.1"/>
    <property type="molecule type" value="Genomic_DNA"/>
</dbReference>